<protein>
    <submittedName>
        <fullName evidence="2">Uncharacterized protein</fullName>
    </submittedName>
</protein>
<feature type="region of interest" description="Disordered" evidence="1">
    <location>
        <begin position="26"/>
        <end position="121"/>
    </location>
</feature>
<evidence type="ECO:0000313" key="2">
    <source>
        <dbReference type="EMBL" id="PLW16426.1"/>
    </source>
</evidence>
<organism evidence="2 3">
    <name type="scientific">Puccinia coronata f. sp. avenae</name>
    <dbReference type="NCBI Taxonomy" id="200324"/>
    <lineage>
        <taxon>Eukaryota</taxon>
        <taxon>Fungi</taxon>
        <taxon>Dikarya</taxon>
        <taxon>Basidiomycota</taxon>
        <taxon>Pucciniomycotina</taxon>
        <taxon>Pucciniomycetes</taxon>
        <taxon>Pucciniales</taxon>
        <taxon>Pucciniaceae</taxon>
        <taxon>Puccinia</taxon>
    </lineage>
</organism>
<feature type="compositionally biased region" description="Low complexity" evidence="1">
    <location>
        <begin position="49"/>
        <end position="63"/>
    </location>
</feature>
<evidence type="ECO:0000256" key="1">
    <source>
        <dbReference type="SAM" id="MobiDB-lite"/>
    </source>
</evidence>
<name>A0A2N5ST71_9BASI</name>
<dbReference type="EMBL" id="PGCJ01000870">
    <property type="protein sequence ID" value="PLW16426.1"/>
    <property type="molecule type" value="Genomic_DNA"/>
</dbReference>
<gene>
    <name evidence="2" type="ORF">PCANC_18974</name>
</gene>
<reference evidence="2 3" key="1">
    <citation type="submission" date="2017-11" db="EMBL/GenBank/DDBJ databases">
        <title>De novo assembly and phasing of dikaryotic genomes from two isolates of Puccinia coronata f. sp. avenae, the causal agent of oat crown rust.</title>
        <authorList>
            <person name="Miller M.E."/>
            <person name="Zhang Y."/>
            <person name="Omidvar V."/>
            <person name="Sperschneider J."/>
            <person name="Schwessinger B."/>
            <person name="Raley C."/>
            <person name="Palmer J.M."/>
            <person name="Garnica D."/>
            <person name="Upadhyaya N."/>
            <person name="Rathjen J."/>
            <person name="Taylor J.M."/>
            <person name="Park R.F."/>
            <person name="Dodds P.N."/>
            <person name="Hirsch C.D."/>
            <person name="Kianian S.F."/>
            <person name="Figueroa M."/>
        </authorList>
    </citation>
    <scope>NUCLEOTIDE SEQUENCE [LARGE SCALE GENOMIC DNA]</scope>
    <source>
        <strain evidence="2">12NC29</strain>
    </source>
</reference>
<dbReference type="AlphaFoldDB" id="A0A2N5ST71"/>
<keyword evidence="3" id="KW-1185">Reference proteome</keyword>
<proteinExistence type="predicted"/>
<comment type="caution">
    <text evidence="2">The sequence shown here is derived from an EMBL/GenBank/DDBJ whole genome shotgun (WGS) entry which is preliminary data.</text>
</comment>
<evidence type="ECO:0000313" key="3">
    <source>
        <dbReference type="Proteomes" id="UP000235388"/>
    </source>
</evidence>
<accession>A0A2N5ST71</accession>
<dbReference type="Proteomes" id="UP000235388">
    <property type="component" value="Unassembled WGS sequence"/>
</dbReference>
<sequence>MEGERQHPPTREESIAAAALLDQKRQAAVSYQELRRTQTGNTGDKTPRGDTTTGGATPTTTQGNQEVPNPLSDILGAMEDKNGKSQPQDPLKNPGYLARETPKGNLHITNTQGLYISSRDG</sequence>